<dbReference type="AlphaFoldDB" id="A0AAN6YJ82"/>
<sequence>MGAQPFGFGPEDVEFCEATPEQRQIVWELSGGSWAAPMSADHYSSCEAYLSQQDVSKDNACRYWVLHLKGYPRQVITSCETTRKPLLISENGVSREGFAFAIASVFTNPLYRRLGMAALMLRYLQKQMDAQGSDCSVLYSDIGKMYYAALGWKWFPSNQTTLTLLPASSPVTGPESCEGTSKKPSFTHSEPDAVRYLEQEDLKDLCKLDAMQFSKEFDQMPADGKTHIGFVPCYAQISWLLARSEFVAGTLFEKAPIWKGAITKDAQSWICWAHDWRGEKLKVLRIMHNLSTTVEQRVENTKLLLESALVEASTWGLRNVLVWNPGKVITQGCKAVGNAHPSDIKIVFEDRADASIPSLRCAEGKDVGEAKWDSNYYYCWC</sequence>
<evidence type="ECO:0000313" key="3">
    <source>
        <dbReference type="Proteomes" id="UP001301769"/>
    </source>
</evidence>
<comment type="caution">
    <text evidence="2">The sequence shown here is derived from an EMBL/GenBank/DDBJ whole genome shotgun (WGS) entry which is preliminary data.</text>
</comment>
<evidence type="ECO:0000313" key="2">
    <source>
        <dbReference type="EMBL" id="KAK4219061.1"/>
    </source>
</evidence>
<dbReference type="InterPro" id="IPR016181">
    <property type="entry name" value="Acyl_CoA_acyltransferase"/>
</dbReference>
<dbReference type="PANTHER" id="PTHR34815">
    <property type="entry name" value="LYSINE ACETYLTRANSFERASE"/>
    <property type="match status" value="1"/>
</dbReference>
<proteinExistence type="predicted"/>
<dbReference type="Proteomes" id="UP001301769">
    <property type="component" value="Unassembled WGS sequence"/>
</dbReference>
<dbReference type="Gene3D" id="3.40.630.30">
    <property type="match status" value="1"/>
</dbReference>
<evidence type="ECO:0000259" key="1">
    <source>
        <dbReference type="Pfam" id="PF22998"/>
    </source>
</evidence>
<dbReference type="InterPro" id="IPR053013">
    <property type="entry name" value="LAT"/>
</dbReference>
<dbReference type="InterPro" id="IPR055100">
    <property type="entry name" value="GNAT_LYC1-like"/>
</dbReference>
<dbReference type="Pfam" id="PF22998">
    <property type="entry name" value="GNAT_LYC1-like"/>
    <property type="match status" value="1"/>
</dbReference>
<organism evidence="2 3">
    <name type="scientific">Rhypophila decipiens</name>
    <dbReference type="NCBI Taxonomy" id="261697"/>
    <lineage>
        <taxon>Eukaryota</taxon>
        <taxon>Fungi</taxon>
        <taxon>Dikarya</taxon>
        <taxon>Ascomycota</taxon>
        <taxon>Pezizomycotina</taxon>
        <taxon>Sordariomycetes</taxon>
        <taxon>Sordariomycetidae</taxon>
        <taxon>Sordariales</taxon>
        <taxon>Naviculisporaceae</taxon>
        <taxon>Rhypophila</taxon>
    </lineage>
</organism>
<name>A0AAN6YJ82_9PEZI</name>
<gene>
    <name evidence="2" type="ORF">QBC37DRAFT_411149</name>
</gene>
<dbReference type="SUPFAM" id="SSF55729">
    <property type="entry name" value="Acyl-CoA N-acyltransferases (Nat)"/>
    <property type="match status" value="1"/>
</dbReference>
<dbReference type="EMBL" id="MU858050">
    <property type="protein sequence ID" value="KAK4219061.1"/>
    <property type="molecule type" value="Genomic_DNA"/>
</dbReference>
<dbReference type="PANTHER" id="PTHR34815:SF4">
    <property type="entry name" value="N-ACETYLTRANSFERASE DOMAIN-CONTAINING PROTEIN"/>
    <property type="match status" value="1"/>
</dbReference>
<keyword evidence="3" id="KW-1185">Reference proteome</keyword>
<reference evidence="2" key="2">
    <citation type="submission" date="2023-05" db="EMBL/GenBank/DDBJ databases">
        <authorList>
            <consortium name="Lawrence Berkeley National Laboratory"/>
            <person name="Steindorff A."/>
            <person name="Hensen N."/>
            <person name="Bonometti L."/>
            <person name="Westerberg I."/>
            <person name="Brannstrom I.O."/>
            <person name="Guillou S."/>
            <person name="Cros-Aarteil S."/>
            <person name="Calhoun S."/>
            <person name="Haridas S."/>
            <person name="Kuo A."/>
            <person name="Mondo S."/>
            <person name="Pangilinan J."/>
            <person name="Riley R."/>
            <person name="Labutti K."/>
            <person name="Andreopoulos B."/>
            <person name="Lipzen A."/>
            <person name="Chen C."/>
            <person name="Yanf M."/>
            <person name="Daum C."/>
            <person name="Ng V."/>
            <person name="Clum A."/>
            <person name="Ohm R."/>
            <person name="Martin F."/>
            <person name="Silar P."/>
            <person name="Natvig D."/>
            <person name="Lalanne C."/>
            <person name="Gautier V."/>
            <person name="Ament-Velasquez S.L."/>
            <person name="Kruys A."/>
            <person name="Hutchinson M.I."/>
            <person name="Powell A.J."/>
            <person name="Barry K."/>
            <person name="Miller A.N."/>
            <person name="Grigoriev I.V."/>
            <person name="Debuchy R."/>
            <person name="Gladieux P."/>
            <person name="Thoren M.H."/>
            <person name="Johannesson H."/>
        </authorList>
    </citation>
    <scope>NUCLEOTIDE SEQUENCE</scope>
    <source>
        <strain evidence="2">PSN293</strain>
    </source>
</reference>
<reference evidence="2" key="1">
    <citation type="journal article" date="2023" name="Mol. Phylogenet. Evol.">
        <title>Genome-scale phylogeny and comparative genomics of the fungal order Sordariales.</title>
        <authorList>
            <person name="Hensen N."/>
            <person name="Bonometti L."/>
            <person name="Westerberg I."/>
            <person name="Brannstrom I.O."/>
            <person name="Guillou S."/>
            <person name="Cros-Aarteil S."/>
            <person name="Calhoun S."/>
            <person name="Haridas S."/>
            <person name="Kuo A."/>
            <person name="Mondo S."/>
            <person name="Pangilinan J."/>
            <person name="Riley R."/>
            <person name="LaButti K."/>
            <person name="Andreopoulos B."/>
            <person name="Lipzen A."/>
            <person name="Chen C."/>
            <person name="Yan M."/>
            <person name="Daum C."/>
            <person name="Ng V."/>
            <person name="Clum A."/>
            <person name="Steindorff A."/>
            <person name="Ohm R.A."/>
            <person name="Martin F."/>
            <person name="Silar P."/>
            <person name="Natvig D.O."/>
            <person name="Lalanne C."/>
            <person name="Gautier V."/>
            <person name="Ament-Velasquez S.L."/>
            <person name="Kruys A."/>
            <person name="Hutchinson M.I."/>
            <person name="Powell A.J."/>
            <person name="Barry K."/>
            <person name="Miller A.N."/>
            <person name="Grigoriev I.V."/>
            <person name="Debuchy R."/>
            <person name="Gladieux P."/>
            <person name="Hiltunen Thoren M."/>
            <person name="Johannesson H."/>
        </authorList>
    </citation>
    <scope>NUCLEOTIDE SEQUENCE</scope>
    <source>
        <strain evidence="2">PSN293</strain>
    </source>
</reference>
<feature type="domain" description="LYC1 C-terminal" evidence="1">
    <location>
        <begin position="186"/>
        <end position="381"/>
    </location>
</feature>
<protein>
    <recommendedName>
        <fullName evidence="1">LYC1 C-terminal domain-containing protein</fullName>
    </recommendedName>
</protein>
<accession>A0AAN6YJ82</accession>